<evidence type="ECO:0000313" key="1">
    <source>
        <dbReference type="EMBL" id="MBB4074055.1"/>
    </source>
</evidence>
<keyword evidence="2" id="KW-1185">Reference proteome</keyword>
<protein>
    <recommendedName>
        <fullName evidence="3">Phage portal protein</fullName>
    </recommendedName>
</protein>
<organism evidence="1 2">
    <name type="scientific">Anoxybacteroides voinovskiense</name>
    <dbReference type="NCBI Taxonomy" id="230470"/>
    <lineage>
        <taxon>Bacteria</taxon>
        <taxon>Bacillati</taxon>
        <taxon>Bacillota</taxon>
        <taxon>Bacilli</taxon>
        <taxon>Bacillales</taxon>
        <taxon>Anoxybacillaceae</taxon>
        <taxon>Anoxybacteroides</taxon>
    </lineage>
</organism>
<name>A0A840DR31_9BACL</name>
<gene>
    <name evidence="1" type="ORF">GGR02_001820</name>
</gene>
<dbReference type="EMBL" id="JACIDE010000010">
    <property type="protein sequence ID" value="MBB4074055.1"/>
    <property type="molecule type" value="Genomic_DNA"/>
</dbReference>
<proteinExistence type="predicted"/>
<dbReference type="AlphaFoldDB" id="A0A840DR31"/>
<sequence length="147" mass="16350">MSATIDEVLEQFYVDTATWGLANWERICGIPVDESKPIEQRRSVIKSKLRGIGTVTVALIKNVAESWYNGEVEVTEQPSLYTVKIKFVSKLGVPPNLADIQNALREIIPAHLAIDFEFSYLLIKDVHNVMTLSQLEATTLDKFAGGA</sequence>
<evidence type="ECO:0000313" key="2">
    <source>
        <dbReference type="Proteomes" id="UP000559598"/>
    </source>
</evidence>
<accession>A0A840DR31</accession>
<reference evidence="1 2" key="1">
    <citation type="submission" date="2020-08" db="EMBL/GenBank/DDBJ databases">
        <title>Genomic Encyclopedia of Type Strains, Phase IV (KMG-IV): sequencing the most valuable type-strain genomes for metagenomic binning, comparative biology and taxonomic classification.</title>
        <authorList>
            <person name="Goeker M."/>
        </authorList>
    </citation>
    <scope>NUCLEOTIDE SEQUENCE [LARGE SCALE GENOMIC DNA]</scope>
    <source>
        <strain evidence="1 2">DSM 17075</strain>
    </source>
</reference>
<dbReference type="Pfam" id="PF10076">
    <property type="entry name" value="Phage_Mu_Gp48"/>
    <property type="match status" value="1"/>
</dbReference>
<dbReference type="InterPro" id="IPR018755">
    <property type="entry name" value="Phage_Mu_Gp48"/>
</dbReference>
<evidence type="ECO:0008006" key="3">
    <source>
        <dbReference type="Google" id="ProtNLM"/>
    </source>
</evidence>
<dbReference type="Proteomes" id="UP000559598">
    <property type="component" value="Unassembled WGS sequence"/>
</dbReference>
<comment type="caution">
    <text evidence="1">The sequence shown here is derived from an EMBL/GenBank/DDBJ whole genome shotgun (WGS) entry which is preliminary data.</text>
</comment>